<evidence type="ECO:0000259" key="2">
    <source>
        <dbReference type="Pfam" id="PF13843"/>
    </source>
</evidence>
<proteinExistence type="predicted"/>
<dbReference type="InterPro" id="IPR029526">
    <property type="entry name" value="PGBD"/>
</dbReference>
<organism evidence="3 4">
    <name type="scientific">Rhamnusium bicolor</name>
    <dbReference type="NCBI Taxonomy" id="1586634"/>
    <lineage>
        <taxon>Eukaryota</taxon>
        <taxon>Metazoa</taxon>
        <taxon>Ecdysozoa</taxon>
        <taxon>Arthropoda</taxon>
        <taxon>Hexapoda</taxon>
        <taxon>Insecta</taxon>
        <taxon>Pterygota</taxon>
        <taxon>Neoptera</taxon>
        <taxon>Endopterygota</taxon>
        <taxon>Coleoptera</taxon>
        <taxon>Polyphaga</taxon>
        <taxon>Cucujiformia</taxon>
        <taxon>Chrysomeloidea</taxon>
        <taxon>Cerambycidae</taxon>
        <taxon>Lepturinae</taxon>
        <taxon>Rhagiini</taxon>
        <taxon>Rhamnusium</taxon>
    </lineage>
</organism>
<feature type="region of interest" description="Disordered" evidence="1">
    <location>
        <begin position="79"/>
        <end position="146"/>
    </location>
</feature>
<reference evidence="3" key="1">
    <citation type="journal article" date="2023" name="Insect Mol. Biol.">
        <title>Genome sequencing provides insights into the evolution of gene families encoding plant cell wall-degrading enzymes in longhorned beetles.</title>
        <authorList>
            <person name="Shin N.R."/>
            <person name="Okamura Y."/>
            <person name="Kirsch R."/>
            <person name="Pauchet Y."/>
        </authorList>
    </citation>
    <scope>NUCLEOTIDE SEQUENCE</scope>
    <source>
        <strain evidence="3">RBIC_L_NR</strain>
    </source>
</reference>
<dbReference type="Pfam" id="PF13843">
    <property type="entry name" value="DDE_Tnp_1_7"/>
    <property type="match status" value="2"/>
</dbReference>
<sequence length="387" mass="44641">MDDSLYNTSRGGLSLYELLEALEENEDDTCVDIFAIPPEDGNETEQDSDNSDDEHEANLNHLGPNMLRTECVMQQVTNDEQVDEQDDEQEDEYDSSDDLPLSKYVRTEEPSTSKPLSSVSLAKKKSTPRPNKSVSKPKKSTAQENEWVKLEPKFNINTNCTPVPPSNEAIQCKSPTDFFNLFFTTGFCETIVEQTNIYSQQKNNPINLTLRYGKYPNKRMYWSNQKDVPPILSDSMRLHRFEAIIKHFHLNDNNHRDPNDRLYKLRPIIEELNTKFRQHGELGEFLSIDEMNLMKYLSEKGFCATGTIQQNRTAKCPLMDKKVMAKKPRGTFDQRSTVDGTMTLVKWKDNKVVTAATTYDTTKKTTCVRWCRERKKKSRCDPTSTFH</sequence>
<feature type="compositionally biased region" description="Acidic residues" evidence="1">
    <location>
        <begin position="80"/>
        <end position="97"/>
    </location>
</feature>
<evidence type="ECO:0000313" key="3">
    <source>
        <dbReference type="EMBL" id="KAJ8931100.1"/>
    </source>
</evidence>
<accession>A0AAV8WYB1</accession>
<gene>
    <name evidence="3" type="ORF">NQ314_016036</name>
</gene>
<dbReference type="InterPro" id="IPR052638">
    <property type="entry name" value="PiggyBac_TE-derived"/>
</dbReference>
<feature type="domain" description="PiggyBac transposable element-derived protein" evidence="2">
    <location>
        <begin position="174"/>
        <end position="291"/>
    </location>
</feature>
<feature type="compositionally biased region" description="Acidic residues" evidence="1">
    <location>
        <begin position="40"/>
        <end position="55"/>
    </location>
</feature>
<dbReference type="AlphaFoldDB" id="A0AAV8WYB1"/>
<dbReference type="GO" id="GO:0043565">
    <property type="term" value="F:sequence-specific DNA binding"/>
    <property type="evidence" value="ECO:0007669"/>
    <property type="project" value="TreeGrafter"/>
</dbReference>
<feature type="compositionally biased region" description="Polar residues" evidence="1">
    <location>
        <begin position="128"/>
        <end position="144"/>
    </location>
</feature>
<keyword evidence="4" id="KW-1185">Reference proteome</keyword>
<dbReference type="EMBL" id="JANEYF010004469">
    <property type="protein sequence ID" value="KAJ8931100.1"/>
    <property type="molecule type" value="Genomic_DNA"/>
</dbReference>
<dbReference type="PANTHER" id="PTHR47055:SF3">
    <property type="entry name" value="PHORBOL-ESTER_DAG-TYPE DOMAIN-CONTAINING PROTEIN"/>
    <property type="match status" value="1"/>
</dbReference>
<dbReference type="PANTHER" id="PTHR47055">
    <property type="entry name" value="DDE_TNP_1_7 DOMAIN-CONTAINING PROTEIN"/>
    <property type="match status" value="1"/>
</dbReference>
<dbReference type="Proteomes" id="UP001162156">
    <property type="component" value="Unassembled WGS sequence"/>
</dbReference>
<comment type="caution">
    <text evidence="3">The sequence shown here is derived from an EMBL/GenBank/DDBJ whole genome shotgun (WGS) entry which is preliminary data.</text>
</comment>
<protein>
    <recommendedName>
        <fullName evidence="2">PiggyBac transposable element-derived protein domain-containing protein</fullName>
    </recommendedName>
</protein>
<name>A0AAV8WYB1_9CUCU</name>
<feature type="region of interest" description="Disordered" evidence="1">
    <location>
        <begin position="34"/>
        <end position="60"/>
    </location>
</feature>
<evidence type="ECO:0000256" key="1">
    <source>
        <dbReference type="SAM" id="MobiDB-lite"/>
    </source>
</evidence>
<evidence type="ECO:0000313" key="4">
    <source>
        <dbReference type="Proteomes" id="UP001162156"/>
    </source>
</evidence>
<feature type="domain" description="PiggyBac transposable element-derived protein" evidence="2">
    <location>
        <begin position="292"/>
        <end position="373"/>
    </location>
</feature>